<feature type="transmembrane region" description="Helical" evidence="1">
    <location>
        <begin position="199"/>
        <end position="219"/>
    </location>
</feature>
<evidence type="ECO:0000313" key="2">
    <source>
        <dbReference type="EMBL" id="CAE1160757.1"/>
    </source>
</evidence>
<protein>
    <submittedName>
        <fullName evidence="2">Uncharacterized protein</fullName>
    </submittedName>
</protein>
<keyword evidence="1" id="KW-0472">Membrane</keyword>
<sequence>MSLLLLSFHLLISFSSSYLVSFRHFIYFLLKNFFHSCYFLIFFSPLFSLFNKLPISFLSKSFFFLFLHDFLPHLSFLSVYADPSFLAFLFKFFTYFLTSQLFYSLIFSLLVFSLPIFHLFHELSPFIFFASRQHSFAQSTSSAILINYTILTKTFSLTISYLSTFLTLDDFFSFSFPLFHFFFILSISNLTYLFIPNKYFIFFLFLPLFRSFIHPFFFFRPLLVYILYFKILPIYSFLAYISYFSSSFLFFVHSFRLFYTSAFLFLSKPSCSFSTSISFFFLFVHVSFSLSLAICFAINFFHFSFFSFFMYSYAYFPSLRRFTCLSLASFLIVYQTHIDHSFLSFFFFFFL</sequence>
<reference evidence="2" key="1">
    <citation type="submission" date="2021-01" db="EMBL/GenBank/DDBJ databases">
        <authorList>
            <person name="Li R."/>
            <person name="Bekaert M."/>
        </authorList>
    </citation>
    <scope>NUCLEOTIDE SEQUENCE</scope>
    <source>
        <strain evidence="2">Farmed</strain>
    </source>
</reference>
<comment type="caution">
    <text evidence="2">The sequence shown here is derived from an EMBL/GenBank/DDBJ whole genome shotgun (WGS) entry which is preliminary data.</text>
</comment>
<feature type="transmembrane region" description="Helical" evidence="1">
    <location>
        <begin position="325"/>
        <end position="350"/>
    </location>
</feature>
<accession>A0A812AWG0</accession>
<proteinExistence type="predicted"/>
<evidence type="ECO:0000313" key="3">
    <source>
        <dbReference type="Proteomes" id="UP000597762"/>
    </source>
</evidence>
<evidence type="ECO:0000256" key="1">
    <source>
        <dbReference type="SAM" id="Phobius"/>
    </source>
</evidence>
<feature type="transmembrane region" description="Helical" evidence="1">
    <location>
        <begin position="141"/>
        <end position="162"/>
    </location>
</feature>
<keyword evidence="3" id="KW-1185">Reference proteome</keyword>
<dbReference type="EMBL" id="CAHIKZ030000214">
    <property type="protein sequence ID" value="CAE1160757.1"/>
    <property type="molecule type" value="Genomic_DNA"/>
</dbReference>
<dbReference type="AlphaFoldDB" id="A0A812AWG0"/>
<feature type="transmembrane region" description="Helical" evidence="1">
    <location>
        <begin position="174"/>
        <end position="192"/>
    </location>
</feature>
<feature type="transmembrane region" description="Helical" evidence="1">
    <location>
        <begin position="263"/>
        <end position="284"/>
    </location>
</feature>
<dbReference type="Proteomes" id="UP000597762">
    <property type="component" value="Unassembled WGS sequence"/>
</dbReference>
<name>A0A812AWG0_ACAPH</name>
<feature type="transmembrane region" description="Helical" evidence="1">
    <location>
        <begin position="290"/>
        <end position="313"/>
    </location>
</feature>
<gene>
    <name evidence="2" type="ORF">SPHA_6545</name>
</gene>
<feature type="transmembrane region" description="Helical" evidence="1">
    <location>
        <begin position="32"/>
        <end position="50"/>
    </location>
</feature>
<feature type="transmembrane region" description="Helical" evidence="1">
    <location>
        <begin position="101"/>
        <end position="120"/>
    </location>
</feature>
<keyword evidence="1" id="KW-1133">Transmembrane helix</keyword>
<feature type="transmembrane region" description="Helical" evidence="1">
    <location>
        <begin position="62"/>
        <end position="81"/>
    </location>
</feature>
<feature type="transmembrane region" description="Helical" evidence="1">
    <location>
        <begin position="225"/>
        <end position="251"/>
    </location>
</feature>
<organism evidence="2 3">
    <name type="scientific">Acanthosepion pharaonis</name>
    <name type="common">Pharaoh cuttlefish</name>
    <name type="synonym">Sepia pharaonis</name>
    <dbReference type="NCBI Taxonomy" id="158019"/>
    <lineage>
        <taxon>Eukaryota</taxon>
        <taxon>Metazoa</taxon>
        <taxon>Spiralia</taxon>
        <taxon>Lophotrochozoa</taxon>
        <taxon>Mollusca</taxon>
        <taxon>Cephalopoda</taxon>
        <taxon>Coleoidea</taxon>
        <taxon>Decapodiformes</taxon>
        <taxon>Sepiida</taxon>
        <taxon>Sepiina</taxon>
        <taxon>Sepiidae</taxon>
        <taxon>Acanthosepion</taxon>
    </lineage>
</organism>
<keyword evidence="1" id="KW-0812">Transmembrane</keyword>